<evidence type="ECO:0000256" key="1">
    <source>
        <dbReference type="ARBA" id="ARBA00005578"/>
    </source>
</evidence>
<comment type="caution">
    <text evidence="3">The sequence shown here is derived from an EMBL/GenBank/DDBJ whole genome shotgun (WGS) entry which is preliminary data.</text>
</comment>
<protein>
    <submittedName>
        <fullName evidence="3">BolA family transcriptional regulator</fullName>
    </submittedName>
</protein>
<dbReference type="AlphaFoldDB" id="A0A4Y8UHG9"/>
<evidence type="ECO:0000313" key="4">
    <source>
        <dbReference type="Proteomes" id="UP000298133"/>
    </source>
</evidence>
<dbReference type="PANTHER" id="PTHR46229:SF4">
    <property type="entry name" value="ACID STRESS PROTEIN IBAG"/>
    <property type="match status" value="1"/>
</dbReference>
<dbReference type="Proteomes" id="UP000298133">
    <property type="component" value="Unassembled WGS sequence"/>
</dbReference>
<accession>A0A4Y8UHG9</accession>
<dbReference type="PANTHER" id="PTHR46229">
    <property type="entry name" value="BOLA TRANSCRIPTION REGULATOR"/>
    <property type="match status" value="1"/>
</dbReference>
<dbReference type="EMBL" id="SPIA01000004">
    <property type="protein sequence ID" value="TFH67179.1"/>
    <property type="molecule type" value="Genomic_DNA"/>
</dbReference>
<proteinExistence type="inferred from homology"/>
<comment type="similarity">
    <text evidence="1 2">Belongs to the BolA/IbaG family.</text>
</comment>
<reference evidence="3 4" key="1">
    <citation type="submission" date="2019-03" db="EMBL/GenBank/DDBJ databases">
        <title>Draft genome of Gammaproteobacteria bacterium LSUCC0057, a member of the SAR92 clade.</title>
        <authorList>
            <person name="Lanclos V.C."/>
            <person name="Doiron C."/>
            <person name="Henson M.W."/>
            <person name="Thrash J.C."/>
        </authorList>
    </citation>
    <scope>NUCLEOTIDE SEQUENCE [LARGE SCALE GENOMIC DNA]</scope>
    <source>
        <strain evidence="3 4">LSUCC0057</strain>
    </source>
</reference>
<evidence type="ECO:0000313" key="3">
    <source>
        <dbReference type="EMBL" id="TFH67179.1"/>
    </source>
</evidence>
<sequence>MTPEQVKVLLGESLNDCDIQVEGEGSHYNIVIVGDCFAGKRSVQRQQLVYAVLNSAIASGAMHAVNMKLFTRDEWAQRS</sequence>
<dbReference type="InterPro" id="IPR050961">
    <property type="entry name" value="BolA/IbaG_stress_morph_reg"/>
</dbReference>
<keyword evidence="4" id="KW-1185">Reference proteome</keyword>
<organism evidence="3 4">
    <name type="scientific">Gammaproteobacteria bacterium LSUCC0057</name>
    <dbReference type="NCBI Taxonomy" id="2559237"/>
    <lineage>
        <taxon>Bacteria</taxon>
        <taxon>Pseudomonadati</taxon>
        <taxon>Pseudomonadota</taxon>
        <taxon>Gammaproteobacteria</taxon>
        <taxon>Cellvibrionales</taxon>
        <taxon>Porticoccaceae</taxon>
        <taxon>SAR92 clade</taxon>
    </lineage>
</organism>
<gene>
    <name evidence="3" type="ORF">E3W66_09140</name>
</gene>
<dbReference type="PIRSF" id="PIRSF003113">
    <property type="entry name" value="BolA"/>
    <property type="match status" value="1"/>
</dbReference>
<dbReference type="InterPro" id="IPR036065">
    <property type="entry name" value="BolA-like_sf"/>
</dbReference>
<dbReference type="InterPro" id="IPR002634">
    <property type="entry name" value="BolA"/>
</dbReference>
<dbReference type="Gene3D" id="3.30.300.90">
    <property type="entry name" value="BolA-like"/>
    <property type="match status" value="1"/>
</dbReference>
<dbReference type="SUPFAM" id="SSF82657">
    <property type="entry name" value="BolA-like"/>
    <property type="match status" value="1"/>
</dbReference>
<dbReference type="OrthoDB" id="9812890at2"/>
<dbReference type="Pfam" id="PF01722">
    <property type="entry name" value="BolA"/>
    <property type="match status" value="1"/>
</dbReference>
<name>A0A4Y8UHG9_9GAMM</name>
<evidence type="ECO:0000256" key="2">
    <source>
        <dbReference type="RuleBase" id="RU003860"/>
    </source>
</evidence>